<feature type="transmembrane region" description="Helical" evidence="2">
    <location>
        <begin position="85"/>
        <end position="109"/>
    </location>
</feature>
<dbReference type="VEuPathDB" id="ToxoDB:EMWEY_00040760"/>
<reference evidence="3" key="1">
    <citation type="submission" date="2013-10" db="EMBL/GenBank/DDBJ databases">
        <title>Genomic analysis of the causative agents of coccidiosis in chickens.</title>
        <authorList>
            <person name="Reid A.J."/>
            <person name="Blake D."/>
            <person name="Billington K."/>
            <person name="Browne H."/>
            <person name="Dunn M."/>
            <person name="Hung S."/>
            <person name="Kawahara F."/>
            <person name="Miranda-Saavedra D."/>
            <person name="Mourier T."/>
            <person name="Nagra H."/>
            <person name="Otto T.D."/>
            <person name="Rawlings N."/>
            <person name="Sanchez A."/>
            <person name="Sanders M."/>
            <person name="Subramaniam C."/>
            <person name="Tay Y."/>
            <person name="Dear P."/>
            <person name="Doerig C."/>
            <person name="Gruber A."/>
            <person name="Parkinson J."/>
            <person name="Shirley M."/>
            <person name="Wan K.L."/>
            <person name="Berriman M."/>
            <person name="Tomley F."/>
            <person name="Pain A."/>
        </authorList>
    </citation>
    <scope>NUCLEOTIDE SEQUENCE [LARGE SCALE GENOMIC DNA]</scope>
    <source>
        <strain evidence="3">Weybridge</strain>
    </source>
</reference>
<dbReference type="RefSeq" id="XP_013338051.1">
    <property type="nucleotide sequence ID" value="XM_013482597.1"/>
</dbReference>
<keyword evidence="2" id="KW-1133">Transmembrane helix</keyword>
<keyword evidence="2" id="KW-0812">Transmembrane</keyword>
<dbReference type="Proteomes" id="UP000030763">
    <property type="component" value="Unassembled WGS sequence"/>
</dbReference>
<reference evidence="3" key="2">
    <citation type="submission" date="2013-10" db="EMBL/GenBank/DDBJ databases">
        <authorList>
            <person name="Aslett M."/>
        </authorList>
    </citation>
    <scope>NUCLEOTIDE SEQUENCE [LARGE SCALE GENOMIC DNA]</scope>
    <source>
        <strain evidence="3">Weybridge</strain>
    </source>
</reference>
<gene>
    <name evidence="3" type="ORF">EMWEY_00040760</name>
</gene>
<dbReference type="EMBL" id="HG722077">
    <property type="protein sequence ID" value="CDJ61401.1"/>
    <property type="molecule type" value="Genomic_DNA"/>
</dbReference>
<proteinExistence type="predicted"/>
<dbReference type="AlphaFoldDB" id="U6MBH9"/>
<evidence type="ECO:0000256" key="2">
    <source>
        <dbReference type="SAM" id="Phobius"/>
    </source>
</evidence>
<feature type="transmembrane region" description="Helical" evidence="2">
    <location>
        <begin position="129"/>
        <end position="149"/>
    </location>
</feature>
<evidence type="ECO:0000313" key="4">
    <source>
        <dbReference type="Proteomes" id="UP000030763"/>
    </source>
</evidence>
<organism evidence="3 4">
    <name type="scientific">Eimeria maxima</name>
    <name type="common">Coccidian parasite</name>
    <dbReference type="NCBI Taxonomy" id="5804"/>
    <lineage>
        <taxon>Eukaryota</taxon>
        <taxon>Sar</taxon>
        <taxon>Alveolata</taxon>
        <taxon>Apicomplexa</taxon>
        <taxon>Conoidasida</taxon>
        <taxon>Coccidia</taxon>
        <taxon>Eucoccidiorida</taxon>
        <taxon>Eimeriorina</taxon>
        <taxon>Eimeriidae</taxon>
        <taxon>Eimeria</taxon>
    </lineage>
</organism>
<keyword evidence="4" id="KW-1185">Reference proteome</keyword>
<dbReference type="OrthoDB" id="354578at2759"/>
<sequence length="195" mass="21686">MKDNARELEERLMDSSRDVAAACNCGAAAAGPFAAVGIVQQQQQQQDQEDQQEQDDDEDQQQQQQQLQLQQQMLLQRSSSIGERVFFRGLLLFKIFFGAALLLLLLLAAVHLDTTANLLREIIAGVQDLGGFAPFAYIALYVLFIACFLPAEFMHLAAGFIFSRIYGESFILAFNFIGSALGDLKDLDIQVVFFP</sequence>
<feature type="region of interest" description="Disordered" evidence="1">
    <location>
        <begin position="40"/>
        <end position="63"/>
    </location>
</feature>
<evidence type="ECO:0000256" key="1">
    <source>
        <dbReference type="SAM" id="MobiDB-lite"/>
    </source>
</evidence>
<evidence type="ECO:0000313" key="3">
    <source>
        <dbReference type="EMBL" id="CDJ61401.1"/>
    </source>
</evidence>
<feature type="transmembrane region" description="Helical" evidence="2">
    <location>
        <begin position="156"/>
        <end position="177"/>
    </location>
</feature>
<dbReference type="OMA" id="IECGEAP"/>
<keyword evidence="2" id="KW-0472">Membrane</keyword>
<name>U6MBH9_EIMMA</name>
<feature type="compositionally biased region" description="Acidic residues" evidence="1">
    <location>
        <begin position="47"/>
        <end position="60"/>
    </location>
</feature>
<protein>
    <submittedName>
        <fullName evidence="3">Uncharacterized protein</fullName>
    </submittedName>
</protein>
<accession>U6MBH9</accession>
<feature type="non-terminal residue" evidence="3">
    <location>
        <position position="195"/>
    </location>
</feature>
<dbReference type="GeneID" id="25338062"/>